<dbReference type="EMBL" id="CM056810">
    <property type="protein sequence ID" value="KAJ8646686.1"/>
    <property type="molecule type" value="Genomic_DNA"/>
</dbReference>
<name>A0ACC2MMP2_PERAE</name>
<proteinExistence type="predicted"/>
<accession>A0ACC2MMP2</accession>
<protein>
    <submittedName>
        <fullName evidence="1">Uncharacterized protein</fullName>
    </submittedName>
</protein>
<evidence type="ECO:0000313" key="1">
    <source>
        <dbReference type="EMBL" id="KAJ8646686.1"/>
    </source>
</evidence>
<sequence>MALACSSPTIHEISLFPIRQSIPRESCGEQRPRIAYSWKTVRDIYAFPLRFRTHPPLGRVFPTIRCMHFFGAGFFLLSEMPQSSDSYASAAAEASATTFTLHNKCTHTVWPAIQPGAGQPILARGGFRLLPRQSYTLHVPAAWSGRIWGRQDCVFDRSGKGRCATGDCGGALFCNGMGGTPPATLAEITLGKMDFYDVSLVDGYNLAISITPFRGTGKCSYAGCVSDLNEMCPGALQVRSGRENRVVACKSACFAFKSPKYCCTGSFGNPQTCKPTAYSRVFKAACPRAYSYAYDDPTSIATCSGGSYFVTFCPHH</sequence>
<reference evidence="1 2" key="1">
    <citation type="journal article" date="2022" name="Hortic Res">
        <title>A haplotype resolved chromosomal level avocado genome allows analysis of novel avocado genes.</title>
        <authorList>
            <person name="Nath O."/>
            <person name="Fletcher S.J."/>
            <person name="Hayward A."/>
            <person name="Shaw L.M."/>
            <person name="Masouleh A.K."/>
            <person name="Furtado A."/>
            <person name="Henry R.J."/>
            <person name="Mitter N."/>
        </authorList>
    </citation>
    <scope>NUCLEOTIDE SEQUENCE [LARGE SCALE GENOMIC DNA]</scope>
    <source>
        <strain evidence="2">cv. Hass</strain>
    </source>
</reference>
<evidence type="ECO:0000313" key="2">
    <source>
        <dbReference type="Proteomes" id="UP001234297"/>
    </source>
</evidence>
<keyword evidence="2" id="KW-1185">Reference proteome</keyword>
<dbReference type="Proteomes" id="UP001234297">
    <property type="component" value="Chromosome 2"/>
</dbReference>
<organism evidence="1 2">
    <name type="scientific">Persea americana</name>
    <name type="common">Avocado</name>
    <dbReference type="NCBI Taxonomy" id="3435"/>
    <lineage>
        <taxon>Eukaryota</taxon>
        <taxon>Viridiplantae</taxon>
        <taxon>Streptophyta</taxon>
        <taxon>Embryophyta</taxon>
        <taxon>Tracheophyta</taxon>
        <taxon>Spermatophyta</taxon>
        <taxon>Magnoliopsida</taxon>
        <taxon>Magnoliidae</taxon>
        <taxon>Laurales</taxon>
        <taxon>Lauraceae</taxon>
        <taxon>Persea</taxon>
    </lineage>
</organism>
<gene>
    <name evidence="1" type="ORF">MRB53_008434</name>
</gene>
<comment type="caution">
    <text evidence="1">The sequence shown here is derived from an EMBL/GenBank/DDBJ whole genome shotgun (WGS) entry which is preliminary data.</text>
</comment>